<dbReference type="STRING" id="1156395.DBT_0437"/>
<evidence type="ECO:0000313" key="2">
    <source>
        <dbReference type="Proteomes" id="UP000093080"/>
    </source>
</evidence>
<accession>A0A1B9F840</accession>
<keyword evidence="2" id="KW-1185">Reference proteome</keyword>
<evidence type="ECO:0000313" key="1">
    <source>
        <dbReference type="EMBL" id="OCC15975.1"/>
    </source>
</evidence>
<comment type="caution">
    <text evidence="1">The sequence shown here is derived from an EMBL/GenBank/DDBJ whole genome shotgun (WGS) entry which is preliminary data.</text>
</comment>
<protein>
    <submittedName>
        <fullName evidence="1">Uncharacterized protein</fullName>
    </submittedName>
</protein>
<dbReference type="EMBL" id="MAGO01000002">
    <property type="protein sequence ID" value="OCC15975.1"/>
    <property type="molecule type" value="Genomic_DNA"/>
</dbReference>
<gene>
    <name evidence="1" type="ORF">DBT_0437</name>
</gene>
<proteinExistence type="predicted"/>
<dbReference type="AlphaFoldDB" id="A0A1B9F840"/>
<organism evidence="1 2">
    <name type="scientific">Dissulfuribacter thermophilus</name>
    <dbReference type="NCBI Taxonomy" id="1156395"/>
    <lineage>
        <taxon>Bacteria</taxon>
        <taxon>Pseudomonadati</taxon>
        <taxon>Thermodesulfobacteriota</taxon>
        <taxon>Dissulfuribacteria</taxon>
        <taxon>Dissulfuribacterales</taxon>
        <taxon>Dissulfuribacteraceae</taxon>
        <taxon>Dissulfuribacter</taxon>
    </lineage>
</organism>
<reference evidence="1 2" key="1">
    <citation type="submission" date="2016-06" db="EMBL/GenBank/DDBJ databases">
        <title>Respiratory ammonification of nitrate coupled to the oxidation of elemental sulfur in deep-sea autotrophic thermophilic bacteria.</title>
        <authorList>
            <person name="Slobodkina G.B."/>
            <person name="Mardanov A.V."/>
            <person name="Ravin N.V."/>
            <person name="Frolova A.A."/>
            <person name="Viryasiv M.B."/>
            <person name="Chernyh N.A."/>
            <person name="Bonch-Osmolovskaya E.A."/>
            <person name="Slobodkin A.I."/>
        </authorList>
    </citation>
    <scope>NUCLEOTIDE SEQUENCE [LARGE SCALE GENOMIC DNA]</scope>
    <source>
        <strain evidence="1 2">S69</strain>
    </source>
</reference>
<dbReference type="Proteomes" id="UP000093080">
    <property type="component" value="Unassembled WGS sequence"/>
</dbReference>
<name>A0A1B9F840_9BACT</name>
<sequence length="41" mass="4885">MGSAPIVPSLLCLYRRCPPLKAWAYRQERLFLKMTFFIRPN</sequence>